<dbReference type="Gene3D" id="3.40.50.300">
    <property type="entry name" value="P-loop containing nucleotide triphosphate hydrolases"/>
    <property type="match status" value="1"/>
</dbReference>
<sequence length="211" mass="23909">MTHKGLGASRGNTSQPEEFKVVIVGDRGCGKTSLITVYNKGDFPEEHIPSVFDKIVVNTRYRGQHFRLHLYDTAGQEEYDRLRPLCYRNVDVALICYDVTCPSSFDNVLVRWYPEMQHFCVGVPIILVGCKADLRSDIVLMRKLWSLGQNAITYFQGEEARRKISAVLYLECSAKCRDNVDDLFREATKQALMATRVQDEVSESGSTCALL</sequence>
<dbReference type="InterPro" id="IPR027417">
    <property type="entry name" value="P-loop_NTPase"/>
</dbReference>
<keyword evidence="2" id="KW-0547">Nucleotide-binding</keyword>
<keyword evidence="3" id="KW-0342">GTP-binding</keyword>
<dbReference type="NCBIfam" id="TIGR00231">
    <property type="entry name" value="small_GTP"/>
    <property type="match status" value="1"/>
</dbReference>
<gene>
    <name evidence="4" type="primary">RHOF</name>
    <name evidence="6" type="synonym">LOC103375472</name>
</gene>
<evidence type="ECO:0000313" key="4">
    <source>
        <dbReference type="Ensembl" id="ENSSPAP00000015591.1"/>
    </source>
</evidence>
<dbReference type="GeneID" id="103375472"/>
<dbReference type="GO" id="GO:0003924">
    <property type="term" value="F:GTPase activity"/>
    <property type="evidence" value="ECO:0007669"/>
    <property type="project" value="InterPro"/>
</dbReference>
<dbReference type="GO" id="GO:0007264">
    <property type="term" value="P:small GTPase-mediated signal transduction"/>
    <property type="evidence" value="ECO:0007669"/>
    <property type="project" value="InterPro"/>
</dbReference>
<dbReference type="Proteomes" id="UP000694891">
    <property type="component" value="Unplaced"/>
</dbReference>
<dbReference type="PROSITE" id="PS51421">
    <property type="entry name" value="RAS"/>
    <property type="match status" value="1"/>
</dbReference>
<dbReference type="SMART" id="SM00176">
    <property type="entry name" value="RAN"/>
    <property type="match status" value="1"/>
</dbReference>
<evidence type="ECO:0000256" key="3">
    <source>
        <dbReference type="ARBA" id="ARBA00023134"/>
    </source>
</evidence>
<evidence type="ECO:0000256" key="1">
    <source>
        <dbReference type="ARBA" id="ARBA00010142"/>
    </source>
</evidence>
<organism evidence="4">
    <name type="scientific">Stegastes partitus</name>
    <name type="common">bicolor damselfish</name>
    <dbReference type="NCBI Taxonomy" id="144197"/>
    <lineage>
        <taxon>Eukaryota</taxon>
        <taxon>Metazoa</taxon>
        <taxon>Chordata</taxon>
        <taxon>Craniata</taxon>
        <taxon>Vertebrata</taxon>
        <taxon>Euteleostomi</taxon>
        <taxon>Actinopterygii</taxon>
        <taxon>Neopterygii</taxon>
        <taxon>Teleostei</taxon>
        <taxon>Neoteleostei</taxon>
        <taxon>Acanthomorphata</taxon>
        <taxon>Ovalentaria</taxon>
        <taxon>Pomacentridae</taxon>
        <taxon>Stegastes</taxon>
    </lineage>
</organism>
<proteinExistence type="inferred from homology"/>
<dbReference type="SMART" id="SM00174">
    <property type="entry name" value="RHO"/>
    <property type="match status" value="1"/>
</dbReference>
<reference evidence="4" key="1">
    <citation type="submission" date="2023-09" db="UniProtKB">
        <authorList>
            <consortium name="Ensembl"/>
        </authorList>
    </citation>
    <scope>IDENTIFICATION</scope>
</reference>
<dbReference type="Ensembl" id="ENSSPAT00000015842.1">
    <property type="protein sequence ID" value="ENSSPAP00000015591.1"/>
    <property type="gene ID" value="ENSSPAG00000011763.1"/>
</dbReference>
<dbReference type="RefSeq" id="XP_008303998.1">
    <property type="nucleotide sequence ID" value="XM_008305776.1"/>
</dbReference>
<dbReference type="InterPro" id="IPR005225">
    <property type="entry name" value="Small_GTP-bd"/>
</dbReference>
<dbReference type="SMART" id="SM00173">
    <property type="entry name" value="RAS"/>
    <property type="match status" value="1"/>
</dbReference>
<dbReference type="Pfam" id="PF00071">
    <property type="entry name" value="Ras"/>
    <property type="match status" value="1"/>
</dbReference>
<dbReference type="AlphaFoldDB" id="A0A3B5A5L2"/>
<evidence type="ECO:0000256" key="2">
    <source>
        <dbReference type="ARBA" id="ARBA00022741"/>
    </source>
</evidence>
<reference evidence="6" key="2">
    <citation type="submission" date="2025-04" db="UniProtKB">
        <authorList>
            <consortium name="RefSeq"/>
        </authorList>
    </citation>
    <scope>IDENTIFICATION</scope>
</reference>
<dbReference type="PRINTS" id="PR00449">
    <property type="entry name" value="RASTRNSFRMNG"/>
</dbReference>
<name>A0A3B5A5L2_9TELE</name>
<dbReference type="OrthoDB" id="8830751at2759"/>
<dbReference type="PANTHER" id="PTHR24072">
    <property type="entry name" value="RHO FAMILY GTPASE"/>
    <property type="match status" value="1"/>
</dbReference>
<evidence type="ECO:0000313" key="5">
    <source>
        <dbReference type="Proteomes" id="UP000694891"/>
    </source>
</evidence>
<keyword evidence="5" id="KW-1185">Reference proteome</keyword>
<comment type="similarity">
    <text evidence="1">Belongs to the small GTPase superfamily. Rho family.</text>
</comment>
<dbReference type="GO" id="GO:0005525">
    <property type="term" value="F:GTP binding"/>
    <property type="evidence" value="ECO:0007669"/>
    <property type="project" value="UniProtKB-KW"/>
</dbReference>
<accession>A0A3B5A5L2</accession>
<dbReference type="InterPro" id="IPR001806">
    <property type="entry name" value="Small_GTPase"/>
</dbReference>
<dbReference type="InterPro" id="IPR003578">
    <property type="entry name" value="Small_GTPase_Rho"/>
</dbReference>
<dbReference type="FunFam" id="3.40.50.300:FF:001179">
    <property type="entry name" value="Rho family GTPase"/>
    <property type="match status" value="1"/>
</dbReference>
<dbReference type="SUPFAM" id="SSF52540">
    <property type="entry name" value="P-loop containing nucleoside triphosphate hydrolases"/>
    <property type="match status" value="1"/>
</dbReference>
<dbReference type="PROSITE" id="PS51420">
    <property type="entry name" value="RHO"/>
    <property type="match status" value="1"/>
</dbReference>
<evidence type="ECO:0000313" key="6">
    <source>
        <dbReference type="RefSeq" id="XP_008303998.1"/>
    </source>
</evidence>
<dbReference type="SMART" id="SM00175">
    <property type="entry name" value="RAB"/>
    <property type="match status" value="1"/>
</dbReference>
<dbReference type="GeneTree" id="ENSGT00940000158903"/>
<protein>
    <submittedName>
        <fullName evidence="4 6">Rho-related GTP-binding protein RhoF-like</fullName>
    </submittedName>
</protein>
<dbReference type="PROSITE" id="PS51419">
    <property type="entry name" value="RAB"/>
    <property type="match status" value="1"/>
</dbReference>
<dbReference type="STRING" id="144197.ENSSPAP00000015591"/>